<dbReference type="Proteomes" id="UP001209885">
    <property type="component" value="Unassembled WGS sequence"/>
</dbReference>
<dbReference type="Gene3D" id="3.30.300.20">
    <property type="match status" value="1"/>
</dbReference>
<dbReference type="PANTHER" id="PTHR35368">
    <property type="entry name" value="HYDROPEROXIDE REDUCTASE"/>
    <property type="match status" value="1"/>
</dbReference>
<organism evidence="1 2">
    <name type="scientific">Mangrovivirga halotolerans</name>
    <dbReference type="NCBI Taxonomy" id="2993936"/>
    <lineage>
        <taxon>Bacteria</taxon>
        <taxon>Pseudomonadati</taxon>
        <taxon>Bacteroidota</taxon>
        <taxon>Cytophagia</taxon>
        <taxon>Cytophagales</taxon>
        <taxon>Mangrovivirgaceae</taxon>
        <taxon>Mangrovivirga</taxon>
    </lineage>
</organism>
<dbReference type="InterPro" id="IPR052924">
    <property type="entry name" value="OsmC/Ohr_hydroprdx_reductase"/>
</dbReference>
<dbReference type="SUPFAM" id="SSF82784">
    <property type="entry name" value="OsmC-like"/>
    <property type="match status" value="1"/>
</dbReference>
<proteinExistence type="predicted"/>
<gene>
    <name evidence="1" type="ORF">OO013_08100</name>
</gene>
<keyword evidence="2" id="KW-1185">Reference proteome</keyword>
<comment type="caution">
    <text evidence="1">The sequence shown here is derived from an EMBL/GenBank/DDBJ whole genome shotgun (WGS) entry which is preliminary data.</text>
</comment>
<evidence type="ECO:0000313" key="1">
    <source>
        <dbReference type="EMBL" id="MCX2743823.1"/>
    </source>
</evidence>
<dbReference type="InterPro" id="IPR015946">
    <property type="entry name" value="KH_dom-like_a/b"/>
</dbReference>
<reference evidence="1 2" key="1">
    <citation type="submission" date="2022-11" db="EMBL/GenBank/DDBJ databases">
        <title>The characterization of three novel Bacteroidetes species and genomic analysis of their roles in tidal elemental geochemical cycles.</title>
        <authorList>
            <person name="Ma K."/>
        </authorList>
    </citation>
    <scope>NUCLEOTIDE SEQUENCE [LARGE SCALE GENOMIC DNA]</scope>
    <source>
        <strain evidence="1 2">M17</strain>
    </source>
</reference>
<name>A0ABT3RQJ8_9BACT</name>
<dbReference type="RefSeq" id="WP_266056266.1">
    <property type="nucleotide sequence ID" value="NZ_JAPFQN010000005.1"/>
</dbReference>
<dbReference type="PANTHER" id="PTHR35368:SF1">
    <property type="entry name" value="HYDROPEROXIDE REDUCTASE"/>
    <property type="match status" value="1"/>
</dbReference>
<evidence type="ECO:0000313" key="2">
    <source>
        <dbReference type="Proteomes" id="UP001209885"/>
    </source>
</evidence>
<sequence length="178" mass="20134">MRNQSIVLKNQVPLIEDYKIHPEKASITDVAFIEGKSLKDPFHTEVFINEELQVPFKIGVHRAVGGLHDYPNPGDLLCASLASCFESTLRLIANRLQITLINTFVRATADVDVRGTLMINKDVPVNFQRMFLEVKLKVDNDSDTELIKKLIKGTESCCIIYQTLIKALPIYIDFTLDE</sequence>
<dbReference type="Pfam" id="PF02566">
    <property type="entry name" value="OsmC"/>
    <property type="match status" value="1"/>
</dbReference>
<dbReference type="InterPro" id="IPR003718">
    <property type="entry name" value="OsmC/Ohr_fam"/>
</dbReference>
<accession>A0ABT3RQJ8</accession>
<dbReference type="InterPro" id="IPR036102">
    <property type="entry name" value="OsmC/Ohrsf"/>
</dbReference>
<protein>
    <submittedName>
        <fullName evidence="1">OsmC family protein</fullName>
    </submittedName>
</protein>
<dbReference type="EMBL" id="JAPFQN010000005">
    <property type="protein sequence ID" value="MCX2743823.1"/>
    <property type="molecule type" value="Genomic_DNA"/>
</dbReference>